<dbReference type="EMBL" id="JBHSTI010000052">
    <property type="protein sequence ID" value="MFC6239626.1"/>
    <property type="molecule type" value="Genomic_DNA"/>
</dbReference>
<dbReference type="Gene3D" id="3.10.180.10">
    <property type="entry name" value="2,3-Dihydroxybiphenyl 1,2-Dioxygenase, domain 1"/>
    <property type="match status" value="1"/>
</dbReference>
<keyword evidence="3" id="KW-1185">Reference proteome</keyword>
<dbReference type="RefSeq" id="WP_386768941.1">
    <property type="nucleotide sequence ID" value="NZ_JBHSTI010000052.1"/>
</dbReference>
<accession>A0ABW1T572</accession>
<dbReference type="PANTHER" id="PTHR33993">
    <property type="entry name" value="GLYOXALASE-RELATED"/>
    <property type="match status" value="1"/>
</dbReference>
<dbReference type="CDD" id="cd07247">
    <property type="entry name" value="SgaA_N_like"/>
    <property type="match status" value="1"/>
</dbReference>
<dbReference type="InterPro" id="IPR029068">
    <property type="entry name" value="Glyas_Bleomycin-R_OHBP_Dase"/>
</dbReference>
<name>A0ABW1T572_9ACTN</name>
<evidence type="ECO:0000313" key="3">
    <source>
        <dbReference type="Proteomes" id="UP001596138"/>
    </source>
</evidence>
<evidence type="ECO:0000313" key="2">
    <source>
        <dbReference type="EMBL" id="MFC6239626.1"/>
    </source>
</evidence>
<gene>
    <name evidence="2" type="ORF">ACFQGU_17275</name>
</gene>
<feature type="domain" description="VOC" evidence="1">
    <location>
        <begin position="3"/>
        <end position="119"/>
    </location>
</feature>
<evidence type="ECO:0000259" key="1">
    <source>
        <dbReference type="PROSITE" id="PS51819"/>
    </source>
</evidence>
<sequence length="121" mass="12900">MVRASWFEIPVADLDRAIDFYERVFLVELERDTVDGNDAAYFPAADGPIGAAGALMQGESYVPSVDGTRIYLGVDDVEAVVARAVEAGAQVLYPATTVDDTVVAEISDSEGNRIALQSDAD</sequence>
<dbReference type="InterPro" id="IPR037523">
    <property type="entry name" value="VOC_core"/>
</dbReference>
<dbReference type="SUPFAM" id="SSF54593">
    <property type="entry name" value="Glyoxalase/Bleomycin resistance protein/Dihydroxybiphenyl dioxygenase"/>
    <property type="match status" value="1"/>
</dbReference>
<dbReference type="PANTHER" id="PTHR33993:SF2">
    <property type="entry name" value="VOC DOMAIN-CONTAINING PROTEIN"/>
    <property type="match status" value="1"/>
</dbReference>
<dbReference type="InterPro" id="IPR052164">
    <property type="entry name" value="Anthracycline_SecMetBiosynth"/>
</dbReference>
<dbReference type="Pfam" id="PF00903">
    <property type="entry name" value="Glyoxalase"/>
    <property type="match status" value="1"/>
</dbReference>
<dbReference type="InterPro" id="IPR004360">
    <property type="entry name" value="Glyas_Fos-R_dOase_dom"/>
</dbReference>
<reference evidence="3" key="1">
    <citation type="journal article" date="2019" name="Int. J. Syst. Evol. Microbiol.">
        <title>The Global Catalogue of Microorganisms (GCM) 10K type strain sequencing project: providing services to taxonomists for standard genome sequencing and annotation.</title>
        <authorList>
            <consortium name="The Broad Institute Genomics Platform"/>
            <consortium name="The Broad Institute Genome Sequencing Center for Infectious Disease"/>
            <person name="Wu L."/>
            <person name="Ma J."/>
        </authorList>
    </citation>
    <scope>NUCLEOTIDE SEQUENCE [LARGE SCALE GENOMIC DNA]</scope>
    <source>
        <strain evidence="3">CGMCC 4.7317</strain>
    </source>
</reference>
<proteinExistence type="predicted"/>
<organism evidence="2 3">
    <name type="scientific">Longivirga aurantiaca</name>
    <dbReference type="NCBI Taxonomy" id="1837743"/>
    <lineage>
        <taxon>Bacteria</taxon>
        <taxon>Bacillati</taxon>
        <taxon>Actinomycetota</taxon>
        <taxon>Actinomycetes</taxon>
        <taxon>Sporichthyales</taxon>
        <taxon>Sporichthyaceae</taxon>
        <taxon>Longivirga</taxon>
    </lineage>
</organism>
<dbReference type="Proteomes" id="UP001596138">
    <property type="component" value="Unassembled WGS sequence"/>
</dbReference>
<comment type="caution">
    <text evidence="2">The sequence shown here is derived from an EMBL/GenBank/DDBJ whole genome shotgun (WGS) entry which is preliminary data.</text>
</comment>
<protein>
    <submittedName>
        <fullName evidence="2">VOC family protein</fullName>
    </submittedName>
</protein>
<dbReference type="PROSITE" id="PS51819">
    <property type="entry name" value="VOC"/>
    <property type="match status" value="1"/>
</dbReference>